<proteinExistence type="predicted"/>
<reference evidence="1" key="1">
    <citation type="submission" date="2019-08" db="EMBL/GenBank/DDBJ databases">
        <authorList>
            <person name="Kucharzyk K."/>
            <person name="Murdoch R.W."/>
            <person name="Higgins S."/>
            <person name="Loffler F."/>
        </authorList>
    </citation>
    <scope>NUCLEOTIDE SEQUENCE</scope>
</reference>
<evidence type="ECO:0000313" key="1">
    <source>
        <dbReference type="EMBL" id="MPN19589.1"/>
    </source>
</evidence>
<dbReference type="AlphaFoldDB" id="A0A645G1A7"/>
<gene>
    <name evidence="1" type="ORF">SDC9_166960</name>
</gene>
<dbReference type="EMBL" id="VSSQ01067174">
    <property type="protein sequence ID" value="MPN19589.1"/>
    <property type="molecule type" value="Genomic_DNA"/>
</dbReference>
<name>A0A645G1A7_9ZZZZ</name>
<comment type="caution">
    <text evidence="1">The sequence shown here is derived from an EMBL/GenBank/DDBJ whole genome shotgun (WGS) entry which is preliminary data.</text>
</comment>
<sequence>MLVPLADVLEHIHGGPLFALGVIKFDTRGLGRILEVVVVGKQPQCGINECCQPLGLALNKA</sequence>
<organism evidence="1">
    <name type="scientific">bioreactor metagenome</name>
    <dbReference type="NCBI Taxonomy" id="1076179"/>
    <lineage>
        <taxon>unclassified sequences</taxon>
        <taxon>metagenomes</taxon>
        <taxon>ecological metagenomes</taxon>
    </lineage>
</organism>
<accession>A0A645G1A7</accession>
<protein>
    <submittedName>
        <fullName evidence="1">Uncharacterized protein</fullName>
    </submittedName>
</protein>